<dbReference type="EMBL" id="MU275864">
    <property type="protein sequence ID" value="KAI0050204.1"/>
    <property type="molecule type" value="Genomic_DNA"/>
</dbReference>
<organism evidence="1 2">
    <name type="scientific">Auriscalpium vulgare</name>
    <dbReference type="NCBI Taxonomy" id="40419"/>
    <lineage>
        <taxon>Eukaryota</taxon>
        <taxon>Fungi</taxon>
        <taxon>Dikarya</taxon>
        <taxon>Basidiomycota</taxon>
        <taxon>Agaricomycotina</taxon>
        <taxon>Agaricomycetes</taxon>
        <taxon>Russulales</taxon>
        <taxon>Auriscalpiaceae</taxon>
        <taxon>Auriscalpium</taxon>
    </lineage>
</organism>
<evidence type="ECO:0000313" key="2">
    <source>
        <dbReference type="Proteomes" id="UP000814033"/>
    </source>
</evidence>
<protein>
    <submittedName>
        <fullName evidence="1">Uncharacterized protein</fullName>
    </submittedName>
</protein>
<name>A0ACB8S1Q4_9AGAM</name>
<sequence>MSKRQIRIIRGIRVSLYRRRLRRASLITIVRFAAVGGPLSILPTVPPTVGKRQVSRRFSVHWFIFGLVLMPPQNAFNDLQYRAGMIA</sequence>
<reference evidence="1" key="2">
    <citation type="journal article" date="2022" name="New Phytol.">
        <title>Evolutionary transition to the ectomycorrhizal habit in the genomes of a hyperdiverse lineage of mushroom-forming fungi.</title>
        <authorList>
            <person name="Looney B."/>
            <person name="Miyauchi S."/>
            <person name="Morin E."/>
            <person name="Drula E."/>
            <person name="Courty P.E."/>
            <person name="Kohler A."/>
            <person name="Kuo A."/>
            <person name="LaButti K."/>
            <person name="Pangilinan J."/>
            <person name="Lipzen A."/>
            <person name="Riley R."/>
            <person name="Andreopoulos W."/>
            <person name="He G."/>
            <person name="Johnson J."/>
            <person name="Nolan M."/>
            <person name="Tritt A."/>
            <person name="Barry K.W."/>
            <person name="Grigoriev I.V."/>
            <person name="Nagy L.G."/>
            <person name="Hibbett D."/>
            <person name="Henrissat B."/>
            <person name="Matheny P.B."/>
            <person name="Labbe J."/>
            <person name="Martin F.M."/>
        </authorList>
    </citation>
    <scope>NUCLEOTIDE SEQUENCE</scope>
    <source>
        <strain evidence="1">FP105234-sp</strain>
    </source>
</reference>
<comment type="caution">
    <text evidence="1">The sequence shown here is derived from an EMBL/GenBank/DDBJ whole genome shotgun (WGS) entry which is preliminary data.</text>
</comment>
<dbReference type="Proteomes" id="UP000814033">
    <property type="component" value="Unassembled WGS sequence"/>
</dbReference>
<keyword evidence="2" id="KW-1185">Reference proteome</keyword>
<gene>
    <name evidence="1" type="ORF">FA95DRAFT_1555906</name>
</gene>
<proteinExistence type="predicted"/>
<evidence type="ECO:0000313" key="1">
    <source>
        <dbReference type="EMBL" id="KAI0050204.1"/>
    </source>
</evidence>
<reference evidence="1" key="1">
    <citation type="submission" date="2021-02" db="EMBL/GenBank/DDBJ databases">
        <authorList>
            <consortium name="DOE Joint Genome Institute"/>
            <person name="Ahrendt S."/>
            <person name="Looney B.P."/>
            <person name="Miyauchi S."/>
            <person name="Morin E."/>
            <person name="Drula E."/>
            <person name="Courty P.E."/>
            <person name="Chicoki N."/>
            <person name="Fauchery L."/>
            <person name="Kohler A."/>
            <person name="Kuo A."/>
            <person name="Labutti K."/>
            <person name="Pangilinan J."/>
            <person name="Lipzen A."/>
            <person name="Riley R."/>
            <person name="Andreopoulos W."/>
            <person name="He G."/>
            <person name="Johnson J."/>
            <person name="Barry K.W."/>
            <person name="Grigoriev I.V."/>
            <person name="Nagy L."/>
            <person name="Hibbett D."/>
            <person name="Henrissat B."/>
            <person name="Matheny P.B."/>
            <person name="Labbe J."/>
            <person name="Martin F."/>
        </authorList>
    </citation>
    <scope>NUCLEOTIDE SEQUENCE</scope>
    <source>
        <strain evidence="1">FP105234-sp</strain>
    </source>
</reference>
<accession>A0ACB8S1Q4</accession>